<feature type="compositionally biased region" description="Polar residues" evidence="1">
    <location>
        <begin position="45"/>
        <end position="55"/>
    </location>
</feature>
<keyword evidence="3" id="KW-1185">Reference proteome</keyword>
<reference evidence="2 3" key="1">
    <citation type="submission" date="2021-06" db="EMBL/GenBank/DDBJ databases">
        <title>Caerostris extrusa draft genome.</title>
        <authorList>
            <person name="Kono N."/>
            <person name="Arakawa K."/>
        </authorList>
    </citation>
    <scope>NUCLEOTIDE SEQUENCE [LARGE SCALE GENOMIC DNA]</scope>
</reference>
<evidence type="ECO:0000256" key="1">
    <source>
        <dbReference type="SAM" id="MobiDB-lite"/>
    </source>
</evidence>
<feature type="compositionally biased region" description="Basic residues" evidence="1">
    <location>
        <begin position="58"/>
        <end position="68"/>
    </location>
</feature>
<accession>A0AAV4THX7</accession>
<comment type="caution">
    <text evidence="2">The sequence shown here is derived from an EMBL/GenBank/DDBJ whole genome shotgun (WGS) entry which is preliminary data.</text>
</comment>
<dbReference type="AlphaFoldDB" id="A0AAV4THX7"/>
<dbReference type="Proteomes" id="UP001054945">
    <property type="component" value="Unassembled WGS sequence"/>
</dbReference>
<protein>
    <submittedName>
        <fullName evidence="2">Uncharacterized protein</fullName>
    </submittedName>
</protein>
<evidence type="ECO:0000313" key="3">
    <source>
        <dbReference type="Proteomes" id="UP001054945"/>
    </source>
</evidence>
<gene>
    <name evidence="2" type="ORF">CEXT_20321</name>
</gene>
<sequence length="81" mass="9513">MPEKEEIRKSSELKFKILLCISFLMVKTSDAFLFLTPSKRCYRSVKNSPTENTTLPFVRKRGKGKKKENKREIHPPVPLKY</sequence>
<dbReference type="EMBL" id="BPLR01011136">
    <property type="protein sequence ID" value="GIY44397.1"/>
    <property type="molecule type" value="Genomic_DNA"/>
</dbReference>
<feature type="region of interest" description="Disordered" evidence="1">
    <location>
        <begin position="45"/>
        <end position="81"/>
    </location>
</feature>
<organism evidence="2 3">
    <name type="scientific">Caerostris extrusa</name>
    <name type="common">Bark spider</name>
    <name type="synonym">Caerostris bankana</name>
    <dbReference type="NCBI Taxonomy" id="172846"/>
    <lineage>
        <taxon>Eukaryota</taxon>
        <taxon>Metazoa</taxon>
        <taxon>Ecdysozoa</taxon>
        <taxon>Arthropoda</taxon>
        <taxon>Chelicerata</taxon>
        <taxon>Arachnida</taxon>
        <taxon>Araneae</taxon>
        <taxon>Araneomorphae</taxon>
        <taxon>Entelegynae</taxon>
        <taxon>Araneoidea</taxon>
        <taxon>Araneidae</taxon>
        <taxon>Caerostris</taxon>
    </lineage>
</organism>
<proteinExistence type="predicted"/>
<name>A0AAV4THX7_CAEEX</name>
<evidence type="ECO:0000313" key="2">
    <source>
        <dbReference type="EMBL" id="GIY44397.1"/>
    </source>
</evidence>